<dbReference type="Proteomes" id="UP001178507">
    <property type="component" value="Unassembled WGS sequence"/>
</dbReference>
<accession>A0AA36I218</accession>
<evidence type="ECO:0000313" key="3">
    <source>
        <dbReference type="EMBL" id="CAJ1379603.1"/>
    </source>
</evidence>
<evidence type="ECO:0000313" key="4">
    <source>
        <dbReference type="Proteomes" id="UP001178507"/>
    </source>
</evidence>
<gene>
    <name evidence="3" type="ORF">EVOR1521_LOCUS7793</name>
</gene>
<dbReference type="SUPFAM" id="SSF82185">
    <property type="entry name" value="Histone H3 K4-specific methyltransferase SET7/9 N-terminal domain"/>
    <property type="match status" value="1"/>
</dbReference>
<dbReference type="AlphaFoldDB" id="A0AA36I218"/>
<evidence type="ECO:0000256" key="1">
    <source>
        <dbReference type="ARBA" id="ARBA00022737"/>
    </source>
</evidence>
<dbReference type="PANTHER" id="PTHR43215">
    <property type="entry name" value="RADIAL SPOKE HEAD 1 HOMOLOG"/>
    <property type="match status" value="1"/>
</dbReference>
<dbReference type="Gene3D" id="2.20.110.10">
    <property type="entry name" value="Histone H3 K4-specific methyltransferase SET7/9 N-terminal domain"/>
    <property type="match status" value="3"/>
</dbReference>
<name>A0AA36I218_9DINO</name>
<comment type="caution">
    <text evidence="3">The sequence shown here is derived from an EMBL/GenBank/DDBJ whole genome shotgun (WGS) entry which is preliminary data.</text>
</comment>
<reference evidence="3" key="1">
    <citation type="submission" date="2023-08" db="EMBL/GenBank/DDBJ databases">
        <authorList>
            <person name="Chen Y."/>
            <person name="Shah S."/>
            <person name="Dougan E. K."/>
            <person name="Thang M."/>
            <person name="Chan C."/>
        </authorList>
    </citation>
    <scope>NUCLEOTIDE SEQUENCE</scope>
</reference>
<feature type="region of interest" description="Disordered" evidence="2">
    <location>
        <begin position="48"/>
        <end position="89"/>
    </location>
</feature>
<keyword evidence="1" id="KW-0677">Repeat</keyword>
<keyword evidence="4" id="KW-1185">Reference proteome</keyword>
<evidence type="ECO:0008006" key="5">
    <source>
        <dbReference type="Google" id="ProtNLM"/>
    </source>
</evidence>
<dbReference type="InterPro" id="IPR003409">
    <property type="entry name" value="MORN"/>
</dbReference>
<organism evidence="3 4">
    <name type="scientific">Effrenium voratum</name>
    <dbReference type="NCBI Taxonomy" id="2562239"/>
    <lineage>
        <taxon>Eukaryota</taxon>
        <taxon>Sar</taxon>
        <taxon>Alveolata</taxon>
        <taxon>Dinophyceae</taxon>
        <taxon>Suessiales</taxon>
        <taxon>Symbiodiniaceae</taxon>
        <taxon>Effrenium</taxon>
    </lineage>
</organism>
<dbReference type="Pfam" id="PF02493">
    <property type="entry name" value="MORN"/>
    <property type="match status" value="5"/>
</dbReference>
<evidence type="ECO:0000256" key="2">
    <source>
        <dbReference type="SAM" id="MobiDB-lite"/>
    </source>
</evidence>
<dbReference type="EMBL" id="CAUJNA010000645">
    <property type="protein sequence ID" value="CAJ1379603.1"/>
    <property type="molecule type" value="Genomic_DNA"/>
</dbReference>
<feature type="compositionally biased region" description="Polar residues" evidence="2">
    <location>
        <begin position="74"/>
        <end position="89"/>
    </location>
</feature>
<dbReference type="PANTHER" id="PTHR43215:SF14">
    <property type="entry name" value="RADIAL SPOKE HEAD 1 HOMOLOG"/>
    <property type="match status" value="1"/>
</dbReference>
<protein>
    <recommendedName>
        <fullName evidence="5">MORN repeat-containing protein</fullName>
    </recommendedName>
</protein>
<proteinExistence type="predicted"/>
<dbReference type="SMART" id="SM00698">
    <property type="entry name" value="MORN"/>
    <property type="match status" value="5"/>
</dbReference>
<sequence length="263" mass="29145">MGNQVPATLNGCGTYCQTCEPKDGALPCSSGYMGSEEFVETREVKQMHAWSSPAGSPRADMHSKSPPNALGTASMGTSSFSPGASPNASPQQVGVLVGLLGRLTGMEDKTVQYPDGSTYTGCLRNGLKHGPGVYKSPTEVYEGEWQDDLQHGTGRQIWSDGRLYEGQYVKGHFSGMGRMVWRTAKGTMCYEGEYLEDLKHGTGKFTWPDGRCYEGEWMRGKRHGRGAYTTAKGDYKIGYWTEDRFIRWELNTCEQDNVNRMLR</sequence>